<evidence type="ECO:0000256" key="2">
    <source>
        <dbReference type="ARBA" id="ARBA00022448"/>
    </source>
</evidence>
<feature type="transmembrane region" description="Helical" evidence="10">
    <location>
        <begin position="517"/>
        <end position="541"/>
    </location>
</feature>
<feature type="domain" description="ABC transporter" evidence="11">
    <location>
        <begin position="13"/>
        <end position="255"/>
    </location>
</feature>
<dbReference type="CDD" id="cd03216">
    <property type="entry name" value="ABC_Carb_Monos_I"/>
    <property type="match status" value="1"/>
</dbReference>
<keyword evidence="6" id="KW-0547">Nucleotide-binding</keyword>
<dbReference type="SMART" id="SM00382">
    <property type="entry name" value="AAA"/>
    <property type="match status" value="2"/>
</dbReference>
<dbReference type="STRING" id="1122155.SAMN02745158_02099"/>
<evidence type="ECO:0000256" key="9">
    <source>
        <dbReference type="ARBA" id="ARBA00023136"/>
    </source>
</evidence>
<dbReference type="InterPro" id="IPR001851">
    <property type="entry name" value="ABC_transp_permease"/>
</dbReference>
<feature type="transmembrane region" description="Helical" evidence="10">
    <location>
        <begin position="791"/>
        <end position="809"/>
    </location>
</feature>
<evidence type="ECO:0000256" key="6">
    <source>
        <dbReference type="ARBA" id="ARBA00022741"/>
    </source>
</evidence>
<keyword evidence="5" id="KW-0677">Repeat</keyword>
<feature type="transmembrane region" description="Helical" evidence="10">
    <location>
        <begin position="547"/>
        <end position="566"/>
    </location>
</feature>
<dbReference type="InterPro" id="IPR027417">
    <property type="entry name" value="P-loop_NTPase"/>
</dbReference>
<dbReference type="InterPro" id="IPR003593">
    <property type="entry name" value="AAA+_ATPase"/>
</dbReference>
<proteinExistence type="predicted"/>
<evidence type="ECO:0000256" key="4">
    <source>
        <dbReference type="ARBA" id="ARBA00022692"/>
    </source>
</evidence>
<feature type="transmembrane region" description="Helical" evidence="10">
    <location>
        <begin position="661"/>
        <end position="681"/>
    </location>
</feature>
<dbReference type="SUPFAM" id="SSF52540">
    <property type="entry name" value="P-loop containing nucleoside triphosphate hydrolases"/>
    <property type="match status" value="2"/>
</dbReference>
<dbReference type="PANTHER" id="PTHR43790">
    <property type="entry name" value="CARBOHYDRATE TRANSPORT ATP-BINDING PROTEIN MG119-RELATED"/>
    <property type="match status" value="1"/>
</dbReference>
<organism evidence="12 13">
    <name type="scientific">Lactonifactor longoviformis DSM 17459</name>
    <dbReference type="NCBI Taxonomy" id="1122155"/>
    <lineage>
        <taxon>Bacteria</taxon>
        <taxon>Bacillati</taxon>
        <taxon>Bacillota</taxon>
        <taxon>Clostridia</taxon>
        <taxon>Eubacteriales</taxon>
        <taxon>Clostridiaceae</taxon>
        <taxon>Lactonifactor</taxon>
    </lineage>
</organism>
<evidence type="ECO:0000256" key="3">
    <source>
        <dbReference type="ARBA" id="ARBA00022475"/>
    </source>
</evidence>
<dbReference type="InterPro" id="IPR017871">
    <property type="entry name" value="ABC_transporter-like_CS"/>
</dbReference>
<dbReference type="InterPro" id="IPR003439">
    <property type="entry name" value="ABC_transporter-like_ATP-bd"/>
</dbReference>
<evidence type="ECO:0000256" key="5">
    <source>
        <dbReference type="ARBA" id="ARBA00022737"/>
    </source>
</evidence>
<evidence type="ECO:0000256" key="1">
    <source>
        <dbReference type="ARBA" id="ARBA00004651"/>
    </source>
</evidence>
<keyword evidence="3" id="KW-1003">Cell membrane</keyword>
<dbReference type="Proteomes" id="UP000184245">
    <property type="component" value="Unassembled WGS sequence"/>
</dbReference>
<feature type="transmembrane region" description="Helical" evidence="10">
    <location>
        <begin position="737"/>
        <end position="758"/>
    </location>
</feature>
<keyword evidence="9 10" id="KW-0472">Membrane</keyword>
<dbReference type="CDD" id="cd06579">
    <property type="entry name" value="TM_PBP1_transp_AraH_like"/>
    <property type="match status" value="1"/>
</dbReference>
<protein>
    <submittedName>
        <fullName evidence="12">Ribose transport system ATP-binding protein</fullName>
    </submittedName>
</protein>
<feature type="transmembrane region" description="Helical" evidence="10">
    <location>
        <begin position="765"/>
        <end position="785"/>
    </location>
</feature>
<feature type="transmembrane region" description="Helical" evidence="10">
    <location>
        <begin position="623"/>
        <end position="641"/>
    </location>
</feature>
<feature type="transmembrane region" description="Helical" evidence="10">
    <location>
        <begin position="596"/>
        <end position="616"/>
    </location>
</feature>
<dbReference type="GO" id="GO:0016887">
    <property type="term" value="F:ATP hydrolysis activity"/>
    <property type="evidence" value="ECO:0007669"/>
    <property type="project" value="InterPro"/>
</dbReference>
<name>A0A1M4XSC1_9CLOT</name>
<dbReference type="GO" id="GO:0005886">
    <property type="term" value="C:plasma membrane"/>
    <property type="evidence" value="ECO:0007669"/>
    <property type="project" value="UniProtKB-SubCell"/>
</dbReference>
<feature type="transmembrane region" description="Helical" evidence="10">
    <location>
        <begin position="709"/>
        <end position="731"/>
    </location>
</feature>
<gene>
    <name evidence="12" type="ORF">SAMN02745158_02099</name>
</gene>
<dbReference type="Pfam" id="PF02653">
    <property type="entry name" value="BPD_transp_2"/>
    <property type="match status" value="1"/>
</dbReference>
<keyword evidence="2" id="KW-0813">Transport</keyword>
<dbReference type="PROSITE" id="PS50893">
    <property type="entry name" value="ABC_TRANSPORTER_2"/>
    <property type="match status" value="2"/>
</dbReference>
<keyword evidence="7 12" id="KW-0067">ATP-binding</keyword>
<dbReference type="AlphaFoldDB" id="A0A1M4XSC1"/>
<dbReference type="PROSITE" id="PS00211">
    <property type="entry name" value="ABC_TRANSPORTER_1"/>
    <property type="match status" value="1"/>
</dbReference>
<dbReference type="EMBL" id="FQVI01000009">
    <property type="protein sequence ID" value="SHE96173.1"/>
    <property type="molecule type" value="Genomic_DNA"/>
</dbReference>
<reference evidence="12 13" key="1">
    <citation type="submission" date="2016-11" db="EMBL/GenBank/DDBJ databases">
        <authorList>
            <person name="Jaros S."/>
            <person name="Januszkiewicz K."/>
            <person name="Wedrychowicz H."/>
        </authorList>
    </citation>
    <scope>NUCLEOTIDE SEQUENCE [LARGE SCALE GENOMIC DNA]</scope>
    <source>
        <strain evidence="12 13">DSM 17459</strain>
    </source>
</reference>
<dbReference type="GO" id="GO:0005524">
    <property type="term" value="F:ATP binding"/>
    <property type="evidence" value="ECO:0007669"/>
    <property type="project" value="UniProtKB-KW"/>
</dbReference>
<evidence type="ECO:0000259" key="11">
    <source>
        <dbReference type="PROSITE" id="PS50893"/>
    </source>
</evidence>
<evidence type="ECO:0000256" key="8">
    <source>
        <dbReference type="ARBA" id="ARBA00022989"/>
    </source>
</evidence>
<feature type="domain" description="ABC transporter" evidence="11">
    <location>
        <begin position="271"/>
        <end position="500"/>
    </location>
</feature>
<dbReference type="PANTHER" id="PTHR43790:SF9">
    <property type="entry name" value="GALACTOFURANOSE TRANSPORTER ATP-BINDING PROTEIN YTFR"/>
    <property type="match status" value="1"/>
</dbReference>
<evidence type="ECO:0000256" key="7">
    <source>
        <dbReference type="ARBA" id="ARBA00022840"/>
    </source>
</evidence>
<comment type="subcellular location">
    <subcellularLocation>
        <location evidence="1">Cell membrane</location>
        <topology evidence="1">Multi-pass membrane protein</topology>
    </subcellularLocation>
</comment>
<sequence length="815" mass="89132">MQTETKGQQELFLKAENLLKIYGPTTAVNHLSIELKKGEVLALVGGNGAGKSTLTKILSGVITSNEGTLSIEGEAVDMNKYTPAVARTKGIRVVHQELSLCKNLTVYENFYIEQFQRFDKKDIKWRKQAKEMAREALDRVFPDHGIDVNAGLATLSIAQQQMVEIARATSDSEVKMLVLDEPTSSLPAEQTSQLQDYIKKSAGEGISYIYISHRLKEIMFLADRIFIMQNGAEKYQCPIGETSEEDMVARMGDGVVGEKAADEEKTAMAPIEINKNIKVTFDNYSNGMLKKISKEMYGGEIIALTGLEGNGQLEFLQEVFFQARKKKAGLHIQGKVAYVAGDRKKEGIFPLWSITDNTIISKIARGALFAPISTGKTNEIVEQWNQRLKTKCASNEDLITSLSGGNQQKVLIARAMAVDADIILLDDPTRGVDVGTKKELYGVFQEAAKEGKLVIWRTSDDAELEYCTRLFVLNAGSVAGEFNHDEFEHSSMLKLAFQNNEKKAENLEKKKAKSPKLYLLALIAMLILYVVCGALSPSIFTKFGVELLAVGFTPFIFAALAQTFAIGLGHIDLGVGAFMGLVNVVCATILDQNNALGILCLLGLLLVYSCMGLIIYWRGVPPIIVTLGMSFVWTGMAYVLQDVPGGHVPEWMVHLFNANNPVLQGILLWLLLFIVLAILIYRSRYGTVMRGFGNNDTAMRNSGWSKARAYWATYLIAGVFAMMGGIAQSAITGASDVNASATYTMLTVAAVIIGGGYFSGGVVTHVGAVFGGISLTMVSVLLGLLKVSTDYTATIQGLVLILILSFRLLRKEKLQ</sequence>
<accession>A0A1M4XSC1</accession>
<evidence type="ECO:0000313" key="12">
    <source>
        <dbReference type="EMBL" id="SHE96173.1"/>
    </source>
</evidence>
<dbReference type="Pfam" id="PF00005">
    <property type="entry name" value="ABC_tran"/>
    <property type="match status" value="2"/>
</dbReference>
<dbReference type="InterPro" id="IPR050107">
    <property type="entry name" value="ABC_carbohydrate_import_ATPase"/>
</dbReference>
<dbReference type="GO" id="GO:0022857">
    <property type="term" value="F:transmembrane transporter activity"/>
    <property type="evidence" value="ECO:0007669"/>
    <property type="project" value="InterPro"/>
</dbReference>
<keyword evidence="13" id="KW-1185">Reference proteome</keyword>
<keyword evidence="4 10" id="KW-0812">Transmembrane</keyword>
<evidence type="ECO:0000313" key="13">
    <source>
        <dbReference type="Proteomes" id="UP000184245"/>
    </source>
</evidence>
<evidence type="ECO:0000256" key="10">
    <source>
        <dbReference type="SAM" id="Phobius"/>
    </source>
</evidence>
<dbReference type="Gene3D" id="3.40.50.300">
    <property type="entry name" value="P-loop containing nucleotide triphosphate hydrolases"/>
    <property type="match status" value="2"/>
</dbReference>
<keyword evidence="8 10" id="KW-1133">Transmembrane helix</keyword>